<evidence type="ECO:0000313" key="2">
    <source>
        <dbReference type="Proteomes" id="UP000182743"/>
    </source>
</evidence>
<sequence length="35" mass="3954">MTDLTRSYQVTIPPTPRILIEEGDTGCPYHPLLKP</sequence>
<accession>A0A1J5JF17</accession>
<protein>
    <submittedName>
        <fullName evidence="1">Uncharacterized protein</fullName>
    </submittedName>
</protein>
<dbReference type="AlphaFoldDB" id="A0A1J5JF17"/>
<proteinExistence type="predicted"/>
<dbReference type="Proteomes" id="UP000182743">
    <property type="component" value="Unassembled WGS sequence"/>
</dbReference>
<name>A0A1J5JF17_NEOTH</name>
<organism evidence="1 2">
    <name type="scientific">Neomoorella thermoacetica</name>
    <name type="common">Clostridium thermoaceticum</name>
    <dbReference type="NCBI Taxonomy" id="1525"/>
    <lineage>
        <taxon>Bacteria</taxon>
        <taxon>Bacillati</taxon>
        <taxon>Bacillota</taxon>
        <taxon>Clostridia</taxon>
        <taxon>Neomoorellales</taxon>
        <taxon>Neomoorellaceae</taxon>
        <taxon>Neomoorella</taxon>
    </lineage>
</organism>
<evidence type="ECO:0000313" key="1">
    <source>
        <dbReference type="EMBL" id="OIQ07781.1"/>
    </source>
</evidence>
<dbReference type="EMBL" id="MIHH01000026">
    <property type="protein sequence ID" value="OIQ07781.1"/>
    <property type="molecule type" value="Genomic_DNA"/>
</dbReference>
<reference evidence="1 2" key="1">
    <citation type="submission" date="2016-08" db="EMBL/GenBank/DDBJ databases">
        <title>Genome-based comparison of Moorella thermoacetic strains.</title>
        <authorList>
            <person name="Poehlein A."/>
            <person name="Bengelsdorf F.R."/>
            <person name="Esser C."/>
            <person name="Duerre P."/>
            <person name="Daniel R."/>
        </authorList>
    </citation>
    <scope>NUCLEOTIDE SEQUENCE [LARGE SCALE GENOMIC DNA]</scope>
    <source>
        <strain evidence="1 2">DSM 11768</strain>
    </source>
</reference>
<gene>
    <name evidence="1" type="ORF">MOOR_25900</name>
</gene>
<comment type="caution">
    <text evidence="1">The sequence shown here is derived from an EMBL/GenBank/DDBJ whole genome shotgun (WGS) entry which is preliminary data.</text>
</comment>